<dbReference type="InterPro" id="IPR015797">
    <property type="entry name" value="NUDIX_hydrolase-like_dom_sf"/>
</dbReference>
<evidence type="ECO:0000256" key="1">
    <source>
        <dbReference type="ARBA" id="ARBA00001946"/>
    </source>
</evidence>
<evidence type="ECO:0000256" key="4">
    <source>
        <dbReference type="RuleBase" id="RU003476"/>
    </source>
</evidence>
<dbReference type="PANTHER" id="PTHR43046:SF14">
    <property type="entry name" value="MUTT_NUDIX FAMILY PROTEIN"/>
    <property type="match status" value="1"/>
</dbReference>
<dbReference type="OrthoDB" id="9804442at2"/>
<protein>
    <submittedName>
        <fullName evidence="6">NUDIX domain-containing protein</fullName>
    </submittedName>
</protein>
<reference evidence="6 7" key="1">
    <citation type="submission" date="2018-09" db="EMBL/GenBank/DDBJ databases">
        <title>YIM 75507 draft genome.</title>
        <authorList>
            <person name="Tang S."/>
            <person name="Feng Y."/>
        </authorList>
    </citation>
    <scope>NUCLEOTIDE SEQUENCE [LARGE SCALE GENOMIC DNA]</scope>
    <source>
        <strain evidence="6 7">YIM 75507</strain>
    </source>
</reference>
<evidence type="ECO:0000313" key="6">
    <source>
        <dbReference type="EMBL" id="RJL33476.1"/>
    </source>
</evidence>
<dbReference type="PROSITE" id="PS00893">
    <property type="entry name" value="NUDIX_BOX"/>
    <property type="match status" value="1"/>
</dbReference>
<dbReference type="CDD" id="cd04673">
    <property type="entry name" value="NUDIX_ADPRase"/>
    <property type="match status" value="1"/>
</dbReference>
<dbReference type="InterPro" id="IPR020084">
    <property type="entry name" value="NUDIX_hydrolase_CS"/>
</dbReference>
<gene>
    <name evidence="6" type="ORF">D5H75_11900</name>
</gene>
<dbReference type="Pfam" id="PF00293">
    <property type="entry name" value="NUDIX"/>
    <property type="match status" value="1"/>
</dbReference>
<dbReference type="PROSITE" id="PS51462">
    <property type="entry name" value="NUDIX"/>
    <property type="match status" value="1"/>
</dbReference>
<dbReference type="InterPro" id="IPR000086">
    <property type="entry name" value="NUDIX_hydrolase_dom"/>
</dbReference>
<dbReference type="SUPFAM" id="SSF55811">
    <property type="entry name" value="Nudix"/>
    <property type="match status" value="1"/>
</dbReference>
<evidence type="ECO:0000259" key="5">
    <source>
        <dbReference type="PROSITE" id="PS51462"/>
    </source>
</evidence>
<dbReference type="AlphaFoldDB" id="A0A3A4BQQ6"/>
<comment type="caution">
    <text evidence="6">The sequence shown here is derived from an EMBL/GenBank/DDBJ whole genome shotgun (WGS) entry which is preliminary data.</text>
</comment>
<evidence type="ECO:0000256" key="3">
    <source>
        <dbReference type="ARBA" id="ARBA00022801"/>
    </source>
</evidence>
<accession>A0A3A4BQQ6</accession>
<dbReference type="GO" id="GO:0016787">
    <property type="term" value="F:hydrolase activity"/>
    <property type="evidence" value="ECO:0007669"/>
    <property type="project" value="UniProtKB-KW"/>
</dbReference>
<keyword evidence="3 4" id="KW-0378">Hydrolase</keyword>
<keyword evidence="7" id="KW-1185">Reference proteome</keyword>
<dbReference type="PRINTS" id="PR00502">
    <property type="entry name" value="NUDIXFAMILY"/>
</dbReference>
<organism evidence="6 7">
    <name type="scientific">Bailinhaonella thermotolerans</name>
    <dbReference type="NCBI Taxonomy" id="1070861"/>
    <lineage>
        <taxon>Bacteria</taxon>
        <taxon>Bacillati</taxon>
        <taxon>Actinomycetota</taxon>
        <taxon>Actinomycetes</taxon>
        <taxon>Streptosporangiales</taxon>
        <taxon>Streptosporangiaceae</taxon>
        <taxon>Bailinhaonella</taxon>
    </lineage>
</organism>
<proteinExistence type="inferred from homology"/>
<dbReference type="Proteomes" id="UP000265768">
    <property type="component" value="Unassembled WGS sequence"/>
</dbReference>
<dbReference type="Gene3D" id="3.90.79.10">
    <property type="entry name" value="Nucleoside Triphosphate Pyrophosphohydrolase"/>
    <property type="match status" value="1"/>
</dbReference>
<feature type="domain" description="Nudix hydrolase" evidence="5">
    <location>
        <begin position="1"/>
        <end position="131"/>
    </location>
</feature>
<dbReference type="InterPro" id="IPR020476">
    <property type="entry name" value="Nudix_hydrolase"/>
</dbReference>
<name>A0A3A4BQQ6_9ACTN</name>
<evidence type="ECO:0000313" key="7">
    <source>
        <dbReference type="Proteomes" id="UP000265768"/>
    </source>
</evidence>
<dbReference type="RefSeq" id="WP_119926435.1">
    <property type="nucleotide sequence ID" value="NZ_QZEY01000003.1"/>
</dbReference>
<dbReference type="EMBL" id="QZEY01000003">
    <property type="protein sequence ID" value="RJL33476.1"/>
    <property type="molecule type" value="Genomic_DNA"/>
</dbReference>
<evidence type="ECO:0000256" key="2">
    <source>
        <dbReference type="ARBA" id="ARBA00005582"/>
    </source>
</evidence>
<sequence>MRMRCVGAVVHDDSRRLLLIKRANPPGQGLWSLPGGRVEPGETDSEALIREMREETGLEIEVGDLVGRVDVPGASGIVYDIHDYAATPTGGTLRPGDDALETRWVTAEDLHHLPLAPGLLTALTTWHALPS</sequence>
<dbReference type="PANTHER" id="PTHR43046">
    <property type="entry name" value="GDP-MANNOSE MANNOSYL HYDROLASE"/>
    <property type="match status" value="1"/>
</dbReference>
<comment type="similarity">
    <text evidence="2 4">Belongs to the Nudix hydrolase family.</text>
</comment>
<comment type="cofactor">
    <cofactor evidence="1">
        <name>Mg(2+)</name>
        <dbReference type="ChEBI" id="CHEBI:18420"/>
    </cofactor>
</comment>